<keyword evidence="2" id="KW-1185">Reference proteome</keyword>
<dbReference type="Pfam" id="PF13444">
    <property type="entry name" value="Acetyltransf_5"/>
    <property type="match status" value="1"/>
</dbReference>
<dbReference type="InterPro" id="IPR016181">
    <property type="entry name" value="Acyl_CoA_acyltransferase"/>
</dbReference>
<proteinExistence type="predicted"/>
<dbReference type="RefSeq" id="WP_239797246.1">
    <property type="nucleotide sequence ID" value="NZ_OU912926.1"/>
</dbReference>
<dbReference type="EMBL" id="OU912926">
    <property type="protein sequence ID" value="CAG9933471.1"/>
    <property type="molecule type" value="Genomic_DNA"/>
</dbReference>
<dbReference type="InterPro" id="IPR022484">
    <property type="entry name" value="PEP-CTERM/exosrtase_acylTfrase"/>
</dbReference>
<gene>
    <name evidence="1" type="ORF">NTG6680_2222</name>
</gene>
<dbReference type="NCBIfam" id="TIGR03694">
    <property type="entry name" value="exosort_acyl"/>
    <property type="match status" value="1"/>
</dbReference>
<sequence>MINSYEVVLADTEESKNIHYNLRYQIFCLEKGFEEAGRFKNEMEKDIYDDKAIHFLVNSNNRWIGTFRLVVDQFGSLPFQKVTAFDSPQFLPHNLQTAEFSRLGILRPFQKLRNGQPPKESSENESEIMLKMLHAAREYCCANGIGYVICLCRRSIARVLNQFGIQARSIGPAIIHHGPRMPFALNLADSHAFDSIVNSCLTAGRAYSVYSEIYSNEALLALAA</sequence>
<dbReference type="Gene3D" id="3.40.630.30">
    <property type="match status" value="1"/>
</dbReference>
<dbReference type="SUPFAM" id="SSF55729">
    <property type="entry name" value="Acyl-CoA N-acyltransferases (Nat)"/>
    <property type="match status" value="1"/>
</dbReference>
<name>A0ABM8Z0R6_9PROT</name>
<organism evidence="1 2">
    <name type="scientific">Candidatus Nitrotoga arctica</name>
    <dbReference type="NCBI Taxonomy" id="453162"/>
    <lineage>
        <taxon>Bacteria</taxon>
        <taxon>Pseudomonadati</taxon>
        <taxon>Pseudomonadota</taxon>
        <taxon>Betaproteobacteria</taxon>
        <taxon>Nitrosomonadales</taxon>
        <taxon>Gallionellaceae</taxon>
        <taxon>Candidatus Nitrotoga</taxon>
    </lineage>
</organism>
<evidence type="ECO:0000313" key="1">
    <source>
        <dbReference type="EMBL" id="CAG9933471.1"/>
    </source>
</evidence>
<reference evidence="1 2" key="1">
    <citation type="submission" date="2021-10" db="EMBL/GenBank/DDBJ databases">
        <authorList>
            <person name="Koch H."/>
        </authorList>
    </citation>
    <scope>NUCLEOTIDE SEQUENCE [LARGE SCALE GENOMIC DNA]</scope>
    <source>
        <strain evidence="1">6680</strain>
    </source>
</reference>
<protein>
    <submittedName>
        <fullName evidence="1">N-acyl amino acid synthase of PEP-CTERM/exosortase system</fullName>
    </submittedName>
</protein>
<accession>A0ABM8Z0R6</accession>
<evidence type="ECO:0000313" key="2">
    <source>
        <dbReference type="Proteomes" id="UP000839052"/>
    </source>
</evidence>
<dbReference type="Proteomes" id="UP000839052">
    <property type="component" value="Chromosome"/>
</dbReference>